<keyword evidence="2" id="KW-1185">Reference proteome</keyword>
<sequence length="690" mass="75063">MQHLKLVSQWFRLIVISFLLSSSILSRSYAQSTEAPILVDPKGLLSADLHPAVIAALGQPTINPTSSHYLVGSVRQEAGWALISLLVLEQPSSSELDHAPSILLLAQQQHLQWQAAAAPSQQFNQFVSDAPTTFLSANAKQILQLDPNRPQQPTLVEYKFPWVKDLAWALTSARNPAWHDVFGNTAALDFITSGADKRVLASAAGTITGICNGSNGLAYNVEIMDSDGVKINYVHLDQAAWDRNAIALGRVVQRGAILGNARAGTFSDCGNTNQQANSAHVHLVVPINRTIVMDGWTIQYPNNYLERNGERRGPGSFFTSSNALDSIPPVINFVAGPATERWYNTNQRIEWQISDPDSGVRGMSQAWDSTPPGPPPQFATNQGWLDFSGLSEGQHTVNVRAWDNAGNEASSSRGWFGYDISQPQGNISSPLNNTIITSPQLEIKAGASDSLSGVQEVSFYAQYNNTRQQICTSTGAPHRCQWTIPQGISDQSIIISIDVLDNAGNLAQNSGGTRSLILDQTAPVGAVHLNYGWGFAHGLAMPLNLVADGTGSPLQSMRLSHNGVDWAEWQPFKAWSWVLLTGEHQQTGRIYAQVKDYAGNTSATFEGTIDLNFYPTVPQSNHYQLPKSIHALGGTNQQSANYQIMGTIGQPIANNGDTTSSNYRLTLGYWGTHVVAEPAVYTVYLPYTRK</sequence>
<dbReference type="RefSeq" id="WP_345723818.1">
    <property type="nucleotide sequence ID" value="NZ_BAABRU010000016.1"/>
</dbReference>
<evidence type="ECO:0008006" key="3">
    <source>
        <dbReference type="Google" id="ProtNLM"/>
    </source>
</evidence>
<protein>
    <recommendedName>
        <fullName evidence="3">Peptidase M23 domain-containing protein</fullName>
    </recommendedName>
</protein>
<accession>A0ABP9X487</accession>
<dbReference type="Proteomes" id="UP001428290">
    <property type="component" value="Unassembled WGS sequence"/>
</dbReference>
<gene>
    <name evidence="1" type="ORF">Hgul01_04040</name>
</gene>
<dbReference type="Pfam" id="PF17957">
    <property type="entry name" value="Big_7"/>
    <property type="match status" value="1"/>
</dbReference>
<organism evidence="1 2">
    <name type="scientific">Herpetosiphon gulosus</name>
    <dbReference type="NCBI Taxonomy" id="1973496"/>
    <lineage>
        <taxon>Bacteria</taxon>
        <taxon>Bacillati</taxon>
        <taxon>Chloroflexota</taxon>
        <taxon>Chloroflexia</taxon>
        <taxon>Herpetosiphonales</taxon>
        <taxon>Herpetosiphonaceae</taxon>
        <taxon>Herpetosiphon</taxon>
    </lineage>
</organism>
<dbReference type="InterPro" id="IPR013783">
    <property type="entry name" value="Ig-like_fold"/>
</dbReference>
<reference evidence="1 2" key="1">
    <citation type="submission" date="2024-02" db="EMBL/GenBank/DDBJ databases">
        <title>Herpetosiphon gulosus NBRC 112829.</title>
        <authorList>
            <person name="Ichikawa N."/>
            <person name="Katano-Makiyama Y."/>
            <person name="Hidaka K."/>
        </authorList>
    </citation>
    <scope>NUCLEOTIDE SEQUENCE [LARGE SCALE GENOMIC DNA]</scope>
    <source>
        <strain evidence="1 2">NBRC 112829</strain>
    </source>
</reference>
<dbReference type="Gene3D" id="2.70.70.10">
    <property type="entry name" value="Glucose Permease (Domain IIA)"/>
    <property type="match status" value="1"/>
</dbReference>
<name>A0ABP9X487_9CHLR</name>
<dbReference type="EMBL" id="BAABRU010000016">
    <property type="protein sequence ID" value="GAA5530222.1"/>
    <property type="molecule type" value="Genomic_DNA"/>
</dbReference>
<proteinExistence type="predicted"/>
<evidence type="ECO:0000313" key="2">
    <source>
        <dbReference type="Proteomes" id="UP001428290"/>
    </source>
</evidence>
<comment type="caution">
    <text evidence="1">The sequence shown here is derived from an EMBL/GenBank/DDBJ whole genome shotgun (WGS) entry which is preliminary data.</text>
</comment>
<evidence type="ECO:0000313" key="1">
    <source>
        <dbReference type="EMBL" id="GAA5530222.1"/>
    </source>
</evidence>
<dbReference type="Gene3D" id="2.60.40.10">
    <property type="entry name" value="Immunoglobulins"/>
    <property type="match status" value="1"/>
</dbReference>
<dbReference type="InterPro" id="IPR011055">
    <property type="entry name" value="Dup_hybrid_motif"/>
</dbReference>